<evidence type="ECO:0000313" key="2">
    <source>
        <dbReference type="EMBL" id="MBZ2207872.1"/>
    </source>
</evidence>
<keyword evidence="1" id="KW-1133">Transmembrane helix</keyword>
<feature type="transmembrane region" description="Helical" evidence="1">
    <location>
        <begin position="46"/>
        <end position="67"/>
    </location>
</feature>
<evidence type="ECO:0000313" key="3">
    <source>
        <dbReference type="Proteomes" id="UP000809349"/>
    </source>
</evidence>
<feature type="transmembrane region" description="Helical" evidence="1">
    <location>
        <begin position="79"/>
        <end position="102"/>
    </location>
</feature>
<sequence length="108" mass="11432">MTTINTGDGLNMPQTLAKKLGLVALTTAAILLVPFIAMQFDSGVNWDLFDFVIAGMLMAGIGLAYVLSTMKLRNTRTRLIAFAVCAAVLLLVWVELAVGLIGTPFAGS</sequence>
<evidence type="ECO:0008006" key="4">
    <source>
        <dbReference type="Google" id="ProtNLM"/>
    </source>
</evidence>
<organism evidence="2 3">
    <name type="scientific">Massilia soli</name>
    <dbReference type="NCBI Taxonomy" id="2792854"/>
    <lineage>
        <taxon>Bacteria</taxon>
        <taxon>Pseudomonadati</taxon>
        <taxon>Pseudomonadota</taxon>
        <taxon>Betaproteobacteria</taxon>
        <taxon>Burkholderiales</taxon>
        <taxon>Oxalobacteraceae</taxon>
        <taxon>Telluria group</taxon>
        <taxon>Massilia</taxon>
    </lineage>
</organism>
<dbReference type="EMBL" id="JAFBIL020000004">
    <property type="protein sequence ID" value="MBZ2207872.1"/>
    <property type="molecule type" value="Genomic_DNA"/>
</dbReference>
<feature type="transmembrane region" description="Helical" evidence="1">
    <location>
        <begin position="20"/>
        <end position="40"/>
    </location>
</feature>
<evidence type="ECO:0000256" key="1">
    <source>
        <dbReference type="SAM" id="Phobius"/>
    </source>
</evidence>
<name>A0ABS7SQ52_9BURK</name>
<keyword evidence="1" id="KW-0472">Membrane</keyword>
<accession>A0ABS7SQ52</accession>
<keyword evidence="3" id="KW-1185">Reference proteome</keyword>
<keyword evidence="1" id="KW-0812">Transmembrane</keyword>
<comment type="caution">
    <text evidence="2">The sequence shown here is derived from an EMBL/GenBank/DDBJ whole genome shotgun (WGS) entry which is preliminary data.</text>
</comment>
<proteinExistence type="predicted"/>
<dbReference type="Proteomes" id="UP000809349">
    <property type="component" value="Unassembled WGS sequence"/>
</dbReference>
<reference evidence="2 3" key="2">
    <citation type="submission" date="2021-08" db="EMBL/GenBank/DDBJ databases">
        <title>Massilia sp. R798.</title>
        <authorList>
            <person name="Baek J.H."/>
            <person name="Jung H.S."/>
            <person name="Kim K.R."/>
            <person name="Jeon C.O."/>
        </authorList>
    </citation>
    <scope>NUCLEOTIDE SEQUENCE [LARGE SCALE GENOMIC DNA]</scope>
    <source>
        <strain evidence="2 3">R798</strain>
    </source>
</reference>
<reference evidence="2 3" key="1">
    <citation type="submission" date="2021-01" db="EMBL/GenBank/DDBJ databases">
        <authorList>
            <person name="Ruan W."/>
            <person name="Khan S.A."/>
            <person name="Jeon C.O."/>
        </authorList>
    </citation>
    <scope>NUCLEOTIDE SEQUENCE [LARGE SCALE GENOMIC DNA]</scope>
    <source>
        <strain evidence="2 3">R798</strain>
    </source>
</reference>
<protein>
    <recommendedName>
        <fullName evidence="4">Integron gene cassette protein</fullName>
    </recommendedName>
</protein>
<dbReference type="RefSeq" id="WP_223468357.1">
    <property type="nucleotide sequence ID" value="NZ_JAFBIL020000004.1"/>
</dbReference>
<gene>
    <name evidence="2" type="ORF">I4X03_011430</name>
</gene>